<dbReference type="InterPro" id="IPR034139">
    <property type="entry name" value="TOPRIM_OLD"/>
</dbReference>
<name>A0A3M3A0V7_PSESG</name>
<dbReference type="EMBL" id="RBPT01000144">
    <property type="protein sequence ID" value="RMO48830.1"/>
    <property type="molecule type" value="Genomic_DNA"/>
</dbReference>
<dbReference type="SUPFAM" id="SSF52540">
    <property type="entry name" value="P-loop containing nucleoside triphosphate hydrolases"/>
    <property type="match status" value="1"/>
</dbReference>
<feature type="domain" description="Endonuclease GajA/Old nuclease/RecF-like AAA" evidence="1">
    <location>
        <begin position="1"/>
        <end position="404"/>
    </location>
</feature>
<dbReference type="InterPro" id="IPR051396">
    <property type="entry name" value="Bact_Antivir_Def_Nuclease"/>
</dbReference>
<sequence>MRITKIKMQNFRLLKDISVDLESGLSVIIGKNNTGKTSFLLCLEKFIGGTATRNTFTFEDLNSDVKDNLLKIVSGTALNESSIGIVLKVFIEYDDDDDLENIGDKVIMDLDPDNKVVVLAFEYKATTDDIATLVEDFKELTAKKNAEKKSLPSLFEYLRDKHNKYFTISRRSLYFDMQTKKEDDEHFVDLDLENINLSKIINFKWISARRNVSNKDADNSLSQLSAKIYKKLEASNPDESVVEEFKDTLTNTDAKLNIVYQKIFEGVINDVKKFGGLSQNDSVIKIVSSLQHRDLLEENTTVMYGLGNNEHDLPENYNGLGYLNLISMIFEIKLKLHDFHKDINESPSDINLLFIEEPEAHTHPQLQRIFIKNIKSLLKPGIKRVDGVRRDLQTILSTHSSYIVSESDFEDIKYFKKTDKGVTSKNLKDLKDYYEDSQHYTFLKQYLTIHRSELFFADKAVFIEGDTERVLLPAMMSKVDQEDLIKELETGVVDNIPLLSQNISMIEVGAYSHIFEKFVNFIGVRSLIITDIDASAMMPVIDKATGQPKLNKKTEVQLRLQKCKVEHGTHTTNASLRFFYKKEDLAFYQNLDSSQKTLEKMDDAQWSPSILGKLLCAYQVPEKNMEGEVYHATSFEDAFFHINRVFIKSLAFDEGDFFIGDKKLPSLVQIHLKSFASGDTDAFDCAENAITSKPSFAMEILLNSTIKTVSVLNANTAKLENFSIDFSNWNTPLYIKEALQWLKQG</sequence>
<evidence type="ECO:0000259" key="2">
    <source>
        <dbReference type="Pfam" id="PF20469"/>
    </source>
</evidence>
<evidence type="ECO:0000313" key="3">
    <source>
        <dbReference type="EMBL" id="RMO48830.1"/>
    </source>
</evidence>
<dbReference type="AlphaFoldDB" id="A0A3M3A0V7"/>
<evidence type="ECO:0000259" key="1">
    <source>
        <dbReference type="Pfam" id="PF13175"/>
    </source>
</evidence>
<evidence type="ECO:0000313" key="4">
    <source>
        <dbReference type="Proteomes" id="UP000280599"/>
    </source>
</evidence>
<accession>A0A3M3A0V7</accession>
<dbReference type="InterPro" id="IPR041685">
    <property type="entry name" value="AAA_GajA/Old/RecF-like"/>
</dbReference>
<dbReference type="Gene3D" id="3.40.50.300">
    <property type="entry name" value="P-loop containing nucleotide triphosphate hydrolases"/>
    <property type="match status" value="1"/>
</dbReference>
<dbReference type="Pfam" id="PF20469">
    <property type="entry name" value="OLD-like_TOPRIM"/>
    <property type="match status" value="1"/>
</dbReference>
<feature type="domain" description="OLD protein-like TOPRIM" evidence="2">
    <location>
        <begin position="455"/>
        <end position="533"/>
    </location>
</feature>
<dbReference type="Pfam" id="PF13175">
    <property type="entry name" value="AAA_15"/>
    <property type="match status" value="1"/>
</dbReference>
<protein>
    <submittedName>
        <fullName evidence="3">Uncharacterized protein</fullName>
    </submittedName>
</protein>
<dbReference type="InterPro" id="IPR027417">
    <property type="entry name" value="P-loop_NTPase"/>
</dbReference>
<gene>
    <name evidence="3" type="ORF">ALQ41_200212</name>
</gene>
<dbReference type="PANTHER" id="PTHR43581:SF4">
    <property type="entry name" value="ATP_GTP PHOSPHATASE"/>
    <property type="match status" value="1"/>
</dbReference>
<dbReference type="CDD" id="cd01026">
    <property type="entry name" value="TOPRIM_OLD"/>
    <property type="match status" value="1"/>
</dbReference>
<reference evidence="3 4" key="1">
    <citation type="submission" date="2018-08" db="EMBL/GenBank/DDBJ databases">
        <title>Recombination of ecologically and evolutionarily significant loci maintains genetic cohesion in the Pseudomonas syringae species complex.</title>
        <authorList>
            <person name="Dillon M."/>
            <person name="Thakur S."/>
            <person name="Almeida R.N.D."/>
            <person name="Weir B.S."/>
            <person name="Guttman D.S."/>
        </authorList>
    </citation>
    <scope>NUCLEOTIDE SEQUENCE [LARGE SCALE GENOMIC DNA]</scope>
    <source>
        <strain evidence="3 4">ICMP 867</strain>
    </source>
</reference>
<dbReference type="Proteomes" id="UP000280599">
    <property type="component" value="Unassembled WGS sequence"/>
</dbReference>
<organism evidence="3 4">
    <name type="scientific">Pseudomonas savastanoi pv. glycinea</name>
    <name type="common">Pseudomonas syringae pv. glycinea</name>
    <dbReference type="NCBI Taxonomy" id="318"/>
    <lineage>
        <taxon>Bacteria</taxon>
        <taxon>Pseudomonadati</taxon>
        <taxon>Pseudomonadota</taxon>
        <taxon>Gammaproteobacteria</taxon>
        <taxon>Pseudomonadales</taxon>
        <taxon>Pseudomonadaceae</taxon>
        <taxon>Pseudomonas</taxon>
    </lineage>
</organism>
<dbReference type="RefSeq" id="WP_004662037.1">
    <property type="nucleotide sequence ID" value="NZ_RBNZ01000028.1"/>
</dbReference>
<dbReference type="PANTHER" id="PTHR43581">
    <property type="entry name" value="ATP/GTP PHOSPHATASE"/>
    <property type="match status" value="1"/>
</dbReference>
<proteinExistence type="predicted"/>
<comment type="caution">
    <text evidence="3">The sequence shown here is derived from an EMBL/GenBank/DDBJ whole genome shotgun (WGS) entry which is preliminary data.</text>
</comment>